<feature type="transmembrane region" description="Helical" evidence="1">
    <location>
        <begin position="370"/>
        <end position="389"/>
    </location>
</feature>
<feature type="transmembrane region" description="Helical" evidence="1">
    <location>
        <begin position="118"/>
        <end position="144"/>
    </location>
</feature>
<name>A0ABW8TBD8_9CLOT</name>
<accession>A0ABW8TBD8</accession>
<feature type="transmembrane region" description="Helical" evidence="1">
    <location>
        <begin position="189"/>
        <end position="210"/>
    </location>
</feature>
<evidence type="ECO:0000313" key="3">
    <source>
        <dbReference type="Proteomes" id="UP001623592"/>
    </source>
</evidence>
<comment type="caution">
    <text evidence="2">The sequence shown here is derived from an EMBL/GenBank/DDBJ whole genome shotgun (WGS) entry which is preliminary data.</text>
</comment>
<dbReference type="RefSeq" id="WP_406785698.1">
    <property type="nucleotide sequence ID" value="NZ_JBJIAA010000001.1"/>
</dbReference>
<gene>
    <name evidence="2" type="ORF">ACJDT4_01195</name>
</gene>
<protein>
    <submittedName>
        <fullName evidence="2">ABC exporter domain-containing protein</fullName>
    </submittedName>
</protein>
<organism evidence="2 3">
    <name type="scientific">Clostridium neuense</name>
    <dbReference type="NCBI Taxonomy" id="1728934"/>
    <lineage>
        <taxon>Bacteria</taxon>
        <taxon>Bacillati</taxon>
        <taxon>Bacillota</taxon>
        <taxon>Clostridia</taxon>
        <taxon>Eubacteriales</taxon>
        <taxon>Clostridiaceae</taxon>
        <taxon>Clostridium</taxon>
    </lineage>
</organism>
<feature type="transmembrane region" description="Helical" evidence="1">
    <location>
        <begin position="71"/>
        <end position="89"/>
    </location>
</feature>
<feature type="transmembrane region" description="Helical" evidence="1">
    <location>
        <begin position="509"/>
        <end position="530"/>
    </location>
</feature>
<reference evidence="2 3" key="1">
    <citation type="submission" date="2024-11" db="EMBL/GenBank/DDBJ databases">
        <authorList>
            <person name="Heng Y.C."/>
            <person name="Lim A.C.H."/>
            <person name="Lee J.K.Y."/>
            <person name="Kittelmann S."/>
        </authorList>
    </citation>
    <scope>NUCLEOTIDE SEQUENCE [LARGE SCALE GENOMIC DNA]</scope>
    <source>
        <strain evidence="2 3">WILCCON 0114</strain>
    </source>
</reference>
<feature type="transmembrane region" description="Helical" evidence="1">
    <location>
        <begin position="32"/>
        <end position="51"/>
    </location>
</feature>
<feature type="transmembrane region" description="Helical" evidence="1">
    <location>
        <begin position="442"/>
        <end position="469"/>
    </location>
</feature>
<feature type="transmembrane region" description="Helical" evidence="1">
    <location>
        <begin position="156"/>
        <end position="177"/>
    </location>
</feature>
<dbReference type="Proteomes" id="UP001623592">
    <property type="component" value="Unassembled WGS sequence"/>
</dbReference>
<keyword evidence="3" id="KW-1185">Reference proteome</keyword>
<evidence type="ECO:0000313" key="2">
    <source>
        <dbReference type="EMBL" id="MFL0249023.1"/>
    </source>
</evidence>
<dbReference type="Pfam" id="PF16962">
    <property type="entry name" value="ABC_export"/>
    <property type="match status" value="1"/>
</dbReference>
<dbReference type="EMBL" id="JBJIAA010000001">
    <property type="protein sequence ID" value="MFL0249023.1"/>
    <property type="molecule type" value="Genomic_DNA"/>
</dbReference>
<evidence type="ECO:0000256" key="1">
    <source>
        <dbReference type="SAM" id="Phobius"/>
    </source>
</evidence>
<feature type="transmembrane region" description="Helical" evidence="1">
    <location>
        <begin position="256"/>
        <end position="273"/>
    </location>
</feature>
<keyword evidence="1" id="KW-1133">Transmembrane helix</keyword>
<keyword evidence="1" id="KW-0812">Transmembrane</keyword>
<keyword evidence="1" id="KW-0472">Membrane</keyword>
<feature type="transmembrane region" description="Helical" evidence="1">
    <location>
        <begin position="481"/>
        <end position="503"/>
    </location>
</feature>
<feature type="transmembrane region" description="Helical" evidence="1">
    <location>
        <begin position="346"/>
        <end position="364"/>
    </location>
</feature>
<sequence>MKDSAFWDFISLAYVEIVKLKNNFIEALKHPLTAVKAIGTFVFPFFLILFVYTRKGGGASTMLKAVIKPQILSAVIMAVLLLVFILTIYNSISKYNPSQFCCADVNYLFPSPISPRTIFAWTIIRKCIANLLGAVLLVIVMAIAISKVHNINIFNLMYLIIAILIFPILLNSLTFFIYTLSNKFNLGKLIKYCVLGFLGVIISFILYNIVNSKNILDTLVKTLNGEFFSDIPIVGWLRDMLIAPLIYNKAPLVENVLLIIITAAILSCAIYFADDYYEEAGGCVNYYEKIDDIALGDTVYDLVDNLDNSKKSKPVKNFNTKEFTGAWAFIWKSSIINKRTAKNGKLIGYVIALIASIVMCYFLRGKEFNSFYLLFVLIFLQGAVGASKISSPLKYEIKKQYIFLLPGSAARKLLAIHVKPMINNLLTDTLMILPLLFFTKTSVLQLIFLWFTAITSICICYFSIVVIVLVTPPSDRGKNSIISTALSYLMFLPSTVMTILVAIYLKNAILALSVFVIISTIIIIVLLYLSEFLFSKLELR</sequence>
<dbReference type="InterPro" id="IPR031584">
    <property type="entry name" value="Put_ABC_export"/>
</dbReference>
<proteinExistence type="predicted"/>